<evidence type="ECO:0000259" key="5">
    <source>
        <dbReference type="PROSITE" id="PS50975"/>
    </source>
</evidence>
<feature type="domain" description="ATP-grasp" evidence="5">
    <location>
        <begin position="159"/>
        <end position="340"/>
    </location>
</feature>
<dbReference type="Pfam" id="PF02655">
    <property type="entry name" value="ATP-grasp_3"/>
    <property type="match status" value="1"/>
</dbReference>
<dbReference type="PROSITE" id="PS50975">
    <property type="entry name" value="ATP_GRASP"/>
    <property type="match status" value="1"/>
</dbReference>
<evidence type="ECO:0000256" key="2">
    <source>
        <dbReference type="ARBA" id="ARBA00022741"/>
    </source>
</evidence>
<dbReference type="Gene3D" id="3.30.470.20">
    <property type="entry name" value="ATP-grasp fold, B domain"/>
    <property type="match status" value="1"/>
</dbReference>
<dbReference type="Proteomes" id="UP000323505">
    <property type="component" value="Unassembled WGS sequence"/>
</dbReference>
<protein>
    <submittedName>
        <fullName evidence="6">ATP-grasp domain-containing protein</fullName>
    </submittedName>
</protein>
<evidence type="ECO:0000313" key="7">
    <source>
        <dbReference type="Proteomes" id="UP000323505"/>
    </source>
</evidence>
<comment type="caution">
    <text evidence="6">The sequence shown here is derived from an EMBL/GenBank/DDBJ whole genome shotgun (WGS) entry which is preliminary data.</text>
</comment>
<dbReference type="InterPro" id="IPR003806">
    <property type="entry name" value="ATP-grasp_PylC-type"/>
</dbReference>
<dbReference type="PANTHER" id="PTHR43585">
    <property type="entry name" value="FUMIPYRROLE BIOSYNTHESIS PROTEIN C"/>
    <property type="match status" value="1"/>
</dbReference>
<keyword evidence="3 4" id="KW-0067">ATP-binding</keyword>
<dbReference type="InterPro" id="IPR011761">
    <property type="entry name" value="ATP-grasp"/>
</dbReference>
<dbReference type="AlphaFoldDB" id="A0A5D3FJU0"/>
<organism evidence="6 7">
    <name type="scientific">Actinomadura decatromicini</name>
    <dbReference type="NCBI Taxonomy" id="2604572"/>
    <lineage>
        <taxon>Bacteria</taxon>
        <taxon>Bacillati</taxon>
        <taxon>Actinomycetota</taxon>
        <taxon>Actinomycetes</taxon>
        <taxon>Streptosporangiales</taxon>
        <taxon>Thermomonosporaceae</taxon>
        <taxon>Actinomadura</taxon>
    </lineage>
</organism>
<dbReference type="SUPFAM" id="SSF56059">
    <property type="entry name" value="Glutathione synthetase ATP-binding domain-like"/>
    <property type="match status" value="1"/>
</dbReference>
<accession>A0A5D3FJU0</accession>
<dbReference type="InterPro" id="IPR052032">
    <property type="entry name" value="ATP-dep_AA_Ligase"/>
</dbReference>
<evidence type="ECO:0000256" key="1">
    <source>
        <dbReference type="ARBA" id="ARBA00022598"/>
    </source>
</evidence>
<dbReference type="GO" id="GO:0016874">
    <property type="term" value="F:ligase activity"/>
    <property type="evidence" value="ECO:0007669"/>
    <property type="project" value="UniProtKB-KW"/>
</dbReference>
<evidence type="ECO:0000256" key="3">
    <source>
        <dbReference type="ARBA" id="ARBA00022840"/>
    </source>
</evidence>
<evidence type="ECO:0000313" key="6">
    <source>
        <dbReference type="EMBL" id="TYK49097.1"/>
    </source>
</evidence>
<reference evidence="6 7" key="1">
    <citation type="submission" date="2019-08" db="EMBL/GenBank/DDBJ databases">
        <title>Actinomadura sp. nov. CYP1-5 isolated from mountain soil.</title>
        <authorList>
            <person name="Songsumanus A."/>
            <person name="Kuncharoen N."/>
            <person name="Kudo T."/>
            <person name="Yuki M."/>
            <person name="Igarashi Y."/>
            <person name="Tanasupawat S."/>
        </authorList>
    </citation>
    <scope>NUCLEOTIDE SEQUENCE [LARGE SCALE GENOMIC DNA]</scope>
    <source>
        <strain evidence="6 7">CYP1-5</strain>
    </source>
</reference>
<keyword evidence="7" id="KW-1185">Reference proteome</keyword>
<proteinExistence type="predicted"/>
<name>A0A5D3FJU0_9ACTN</name>
<gene>
    <name evidence="6" type="ORF">FXF68_14860</name>
</gene>
<keyword evidence="1" id="KW-0436">Ligase</keyword>
<dbReference type="EMBL" id="VSRQ01000003">
    <property type="protein sequence ID" value="TYK49097.1"/>
    <property type="molecule type" value="Genomic_DNA"/>
</dbReference>
<dbReference type="GO" id="GO:0046872">
    <property type="term" value="F:metal ion binding"/>
    <property type="evidence" value="ECO:0007669"/>
    <property type="project" value="InterPro"/>
</dbReference>
<keyword evidence="2 4" id="KW-0547">Nucleotide-binding</keyword>
<dbReference type="GO" id="GO:0005524">
    <property type="term" value="F:ATP binding"/>
    <property type="evidence" value="ECO:0007669"/>
    <property type="project" value="UniProtKB-UniRule"/>
</dbReference>
<evidence type="ECO:0000256" key="4">
    <source>
        <dbReference type="PROSITE-ProRule" id="PRU00409"/>
    </source>
</evidence>
<sequence length="435" mass="47640">MTPSWRAGTRHVAVLAPAFPPRHYGDCELGKPYLTDRLGRGSRARSSHALERPLVAASLYLVAGKATDSVTHGFLPAAARLGLDVTLLTDRPSVHSRSYDGPVVECDVTDFREIVAAVEDEPAAVFSNSDFLQAPTALAAAYFGLPAKEWRAATRAKNKALMRRHLALVDPVFSADARRVPEDAPYPLVVKPREGVASEDVFLVQNALELSTRVEEISARRDDPLVAEEYLPGRLHTLETLGDGRDLRVLGSFRTTVSPPPFFVEERLEWTEPPPETPQVLAQLDALGVGFGACHTEFVVHEGRARIIEVNYRLIGDHCDFLLADLLGVPLFEQILLVHLGEPLADFQLPRRRHAIAEPVIAERSGTLTSAPGPLHLDDGPVRLSYRPQRAVGDSVDVTRTNRDYLGTVRAIGPGPDEVNAALARFRAAHDWTIA</sequence>
<dbReference type="PANTHER" id="PTHR43585:SF2">
    <property type="entry name" value="ATP-GRASP ENZYME FSQD"/>
    <property type="match status" value="1"/>
</dbReference>